<dbReference type="InterPro" id="IPR008969">
    <property type="entry name" value="CarboxyPept-like_regulatory"/>
</dbReference>
<reference evidence="2" key="1">
    <citation type="journal article" date="2019" name="Int. J. Syst. Evol. Microbiol.">
        <title>The Global Catalogue of Microorganisms (GCM) 10K type strain sequencing project: providing services to taxonomists for standard genome sequencing and annotation.</title>
        <authorList>
            <consortium name="The Broad Institute Genomics Platform"/>
            <consortium name="The Broad Institute Genome Sequencing Center for Infectious Disease"/>
            <person name="Wu L."/>
            <person name="Ma J."/>
        </authorList>
    </citation>
    <scope>NUCLEOTIDE SEQUENCE [LARGE SCALE GENOMIC DNA]</scope>
    <source>
        <strain evidence="2">CGMCC 4.7357</strain>
    </source>
</reference>
<dbReference type="RefSeq" id="WP_380078322.1">
    <property type="nucleotide sequence ID" value="NZ_JBHSGO010000139.1"/>
</dbReference>
<proteinExistence type="predicted"/>
<protein>
    <submittedName>
        <fullName evidence="1">Carboxypeptidase-like regulatory domain-containing protein</fullName>
    </submittedName>
</protein>
<dbReference type="Proteomes" id="UP001596020">
    <property type="component" value="Unassembled WGS sequence"/>
</dbReference>
<dbReference type="Pfam" id="PF13715">
    <property type="entry name" value="CarbopepD_reg_2"/>
    <property type="match status" value="1"/>
</dbReference>
<sequence>MRHLSFFIIIILSIAFCHAQTTIRGYVYTGNQGLEFATVSATDSLSGKLIGGVITDKTGRYIIKDLPYGTYQLEASFIGFQKRLTTITLDQNHKIIDINFELTPESKELNAVVVSAKAKGMVGKDSFTFDKQQIKKARVLQDLVFCLPEFKKDVRTGNITSAHGGSAPLILLNGIISSNEELKTIPPQKIIRIDRYDLPPERFNVQGPVIDVITASLDTGYNGGFDANIAPLATDAYAKGYYGYNIGKHRFNLFTNLFIRDTHKGREQEQQLAYTADKEYKFVNDKIDKFKYISSNLKLSYTYREPSKYTFQASLSGNYEYYKSRVNQDGHAYHNTVDPDRKGLTKFKSNSFVPVLDLYFDYTFNENSRLYSNVVMTSNIVTQHMNELERGLQTNSIYIDDYLDADNDKISLIAQIEYQHGFRGVNVSVGTQGMYSNADFNISGGSIGPKTSDRQKQFNNRSYVTLSGLIGKLQYYLSPSFAVVNISSHKGKDQSETKYYFRPQLSLMYRMPRGHSLRLDLIGMNNVPGLSMTANVLRKVKEGFYYRNNPGLKNSYIFDSKLQYRFISKLIYFDSYFEYYRSNKEIITGFINEEINGANAIVQRPENSRYMQLINFGASVTLKPFMDERLSIRLYGNPFNRTYSYESGFKKSYFSFKSGGSVEYNINNFSFNLGMTLPYKAMKSYFMEDNKFYSEFGASYRYKNWGFNFCLQNMFVREKFTSESLPHIPMKEILNTTERDNYWKMWFGISYYFSSGKSYRASKELENEDSDGVKI</sequence>
<organism evidence="1 2">
    <name type="scientific">Falsiporphyromonas endometrii</name>
    <dbReference type="NCBI Taxonomy" id="1387297"/>
    <lineage>
        <taxon>Bacteria</taxon>
        <taxon>Pseudomonadati</taxon>
        <taxon>Bacteroidota</taxon>
        <taxon>Bacteroidia</taxon>
        <taxon>Bacteroidales</taxon>
        <taxon>Porphyromonadaceae</taxon>
        <taxon>Falsiporphyromonas</taxon>
    </lineage>
</organism>
<dbReference type="EMBL" id="JBHSGO010000139">
    <property type="protein sequence ID" value="MFC4665837.1"/>
    <property type="molecule type" value="Genomic_DNA"/>
</dbReference>
<dbReference type="SUPFAM" id="SSF56935">
    <property type="entry name" value="Porins"/>
    <property type="match status" value="1"/>
</dbReference>
<comment type="caution">
    <text evidence="1">The sequence shown here is derived from an EMBL/GenBank/DDBJ whole genome shotgun (WGS) entry which is preliminary data.</text>
</comment>
<keyword evidence="2" id="KW-1185">Reference proteome</keyword>
<dbReference type="Gene3D" id="2.60.40.1120">
    <property type="entry name" value="Carboxypeptidase-like, regulatory domain"/>
    <property type="match status" value="1"/>
</dbReference>
<evidence type="ECO:0000313" key="2">
    <source>
        <dbReference type="Proteomes" id="UP001596020"/>
    </source>
</evidence>
<accession>A0ABV9K765</accession>
<gene>
    <name evidence="1" type="ORF">ACFO3G_04345</name>
</gene>
<name>A0ABV9K765_9PORP</name>
<dbReference type="SUPFAM" id="SSF49464">
    <property type="entry name" value="Carboxypeptidase regulatory domain-like"/>
    <property type="match status" value="1"/>
</dbReference>
<evidence type="ECO:0000313" key="1">
    <source>
        <dbReference type="EMBL" id="MFC4665837.1"/>
    </source>
</evidence>